<accession>A0A0F9F7M7</accession>
<proteinExistence type="predicted"/>
<sequence>MSCEECDKKQDLAFNKNIAESTGIAYVRVGASNVAIVACPEHGRQLIDEMRKWRRF</sequence>
<evidence type="ECO:0000313" key="1">
    <source>
        <dbReference type="EMBL" id="KKL74506.1"/>
    </source>
</evidence>
<protein>
    <submittedName>
        <fullName evidence="1">Uncharacterized protein</fullName>
    </submittedName>
</protein>
<comment type="caution">
    <text evidence="1">The sequence shown here is derived from an EMBL/GenBank/DDBJ whole genome shotgun (WGS) entry which is preliminary data.</text>
</comment>
<dbReference type="AlphaFoldDB" id="A0A0F9F7M7"/>
<organism evidence="1">
    <name type="scientific">marine sediment metagenome</name>
    <dbReference type="NCBI Taxonomy" id="412755"/>
    <lineage>
        <taxon>unclassified sequences</taxon>
        <taxon>metagenomes</taxon>
        <taxon>ecological metagenomes</taxon>
    </lineage>
</organism>
<reference evidence="1" key="1">
    <citation type="journal article" date="2015" name="Nature">
        <title>Complex archaea that bridge the gap between prokaryotes and eukaryotes.</title>
        <authorList>
            <person name="Spang A."/>
            <person name="Saw J.H."/>
            <person name="Jorgensen S.L."/>
            <person name="Zaremba-Niedzwiedzka K."/>
            <person name="Martijn J."/>
            <person name="Lind A.E."/>
            <person name="van Eijk R."/>
            <person name="Schleper C."/>
            <person name="Guy L."/>
            <person name="Ettema T.J."/>
        </authorList>
    </citation>
    <scope>NUCLEOTIDE SEQUENCE</scope>
</reference>
<name>A0A0F9F7M7_9ZZZZ</name>
<dbReference type="EMBL" id="LAZR01024629">
    <property type="protein sequence ID" value="KKL74506.1"/>
    <property type="molecule type" value="Genomic_DNA"/>
</dbReference>
<gene>
    <name evidence="1" type="ORF">LCGC14_2064220</name>
</gene>